<dbReference type="InterPro" id="IPR050902">
    <property type="entry name" value="ABC_Transporter_SBP"/>
</dbReference>
<evidence type="ECO:0000313" key="3">
    <source>
        <dbReference type="EMBL" id="MYC96654.1"/>
    </source>
</evidence>
<accession>A0A6B1DAK9</accession>
<dbReference type="Pfam" id="PF01497">
    <property type="entry name" value="Peripla_BP_2"/>
    <property type="match status" value="1"/>
</dbReference>
<dbReference type="PANTHER" id="PTHR30535">
    <property type="entry name" value="VITAMIN B12-BINDING PROTEIN"/>
    <property type="match status" value="1"/>
</dbReference>
<gene>
    <name evidence="3" type="ORF">F4X14_16940</name>
</gene>
<reference evidence="3" key="1">
    <citation type="submission" date="2019-09" db="EMBL/GenBank/DDBJ databases">
        <title>Characterisation of the sponge microbiome using genome-centric metagenomics.</title>
        <authorList>
            <person name="Engelberts J.P."/>
            <person name="Robbins S.J."/>
            <person name="De Goeij J.M."/>
            <person name="Aranda M."/>
            <person name="Bell S.C."/>
            <person name="Webster N.S."/>
        </authorList>
    </citation>
    <scope>NUCLEOTIDE SEQUENCE</scope>
    <source>
        <strain evidence="3">SB0661_bin_32</strain>
    </source>
</reference>
<proteinExistence type="inferred from homology"/>
<organism evidence="3">
    <name type="scientific">Caldilineaceae bacterium SB0661_bin_32</name>
    <dbReference type="NCBI Taxonomy" id="2605255"/>
    <lineage>
        <taxon>Bacteria</taxon>
        <taxon>Bacillati</taxon>
        <taxon>Chloroflexota</taxon>
        <taxon>Caldilineae</taxon>
        <taxon>Caldilineales</taxon>
        <taxon>Caldilineaceae</taxon>
    </lineage>
</organism>
<dbReference type="PROSITE" id="PS50983">
    <property type="entry name" value="FE_B12_PBP"/>
    <property type="match status" value="1"/>
</dbReference>
<protein>
    <submittedName>
        <fullName evidence="3">ABC transporter substrate-binding protein</fullName>
    </submittedName>
</protein>
<dbReference type="Gene3D" id="3.40.50.1980">
    <property type="entry name" value="Nitrogenase molybdenum iron protein domain"/>
    <property type="match status" value="2"/>
</dbReference>
<comment type="similarity">
    <text evidence="1">Belongs to the bacterial solute-binding protein 8 family.</text>
</comment>
<evidence type="ECO:0000259" key="2">
    <source>
        <dbReference type="PROSITE" id="PS50983"/>
    </source>
</evidence>
<dbReference type="SUPFAM" id="SSF53807">
    <property type="entry name" value="Helical backbone' metal receptor"/>
    <property type="match status" value="1"/>
</dbReference>
<dbReference type="AlphaFoldDB" id="A0A6B1DAK9"/>
<comment type="caution">
    <text evidence="3">The sequence shown here is derived from an EMBL/GenBank/DDBJ whole genome shotgun (WGS) entry which is preliminary data.</text>
</comment>
<dbReference type="EMBL" id="VXMH01000093">
    <property type="protein sequence ID" value="MYC96654.1"/>
    <property type="molecule type" value="Genomic_DNA"/>
</dbReference>
<dbReference type="GO" id="GO:0071281">
    <property type="term" value="P:cellular response to iron ion"/>
    <property type="evidence" value="ECO:0007669"/>
    <property type="project" value="TreeGrafter"/>
</dbReference>
<dbReference type="InterPro" id="IPR002491">
    <property type="entry name" value="ABC_transptr_periplasmic_BD"/>
</dbReference>
<dbReference type="CDD" id="cd01141">
    <property type="entry name" value="TroA_d"/>
    <property type="match status" value="1"/>
</dbReference>
<dbReference type="PANTHER" id="PTHR30535:SF34">
    <property type="entry name" value="MOLYBDATE-BINDING PROTEIN MOLA"/>
    <property type="match status" value="1"/>
</dbReference>
<name>A0A6B1DAK9_9CHLR</name>
<evidence type="ECO:0000256" key="1">
    <source>
        <dbReference type="ARBA" id="ARBA00008814"/>
    </source>
</evidence>
<sequence>MKCGESNIIGRKSEKAIGLKGSVMKRIGLLVLGLAVALLASCAAAIPVEEGASGVADGGVDLSSVEPDSNLTEGCMEVYDPDVDYFPHKVSPNYASGWSVEYHNYYKVLTLHNPWRGAEETFQYLLVQCGAPVPEGFGEIPAIEVPVRTVAALTTTVLPHLNELGVLERLVAVDRFDNVNTPEVRQLIDGGSLQEAGTGAGVNTEVLIDVDPQLIVTFAYGNVEYDTHPKLIEAGLPVALTAGYMETSPLGRTEWLKVSALFFNQEERANSVFDGISGRYAEMAELAAGVEERPTVLVGYARRESWRVPGGGSYFARYIADAGGNYLWRDDESTGSIPLSMENVFEVASEADVWLPNTSYWHSANDVLGADERYASLTAVERSSVYSNNAKLNEWGGNDYWETGVANPDLVLADLIKIFHPDLLPEHELIWFQQLD</sequence>
<feature type="domain" description="Fe/B12 periplasmic-binding" evidence="2">
    <location>
        <begin position="149"/>
        <end position="423"/>
    </location>
</feature>